<dbReference type="Proteomes" id="UP001054945">
    <property type="component" value="Unassembled WGS sequence"/>
</dbReference>
<comment type="caution">
    <text evidence="2">The sequence shown here is derived from an EMBL/GenBank/DDBJ whole genome shotgun (WGS) entry which is preliminary data.</text>
</comment>
<evidence type="ECO:0000256" key="1">
    <source>
        <dbReference type="SAM" id="MobiDB-lite"/>
    </source>
</evidence>
<proteinExistence type="predicted"/>
<protein>
    <submittedName>
        <fullName evidence="2">Uncharacterized protein</fullName>
    </submittedName>
</protein>
<dbReference type="EMBL" id="BPLR01012024">
    <property type="protein sequence ID" value="GIY50786.1"/>
    <property type="molecule type" value="Genomic_DNA"/>
</dbReference>
<sequence>MSSPIWRTHNKIQQIPNPEKDRKLSERINATNPKIRSLKATATTLSLLLPSTRNSFLNLQVPSKPGVFNTDVTFSFWTLKSSHGIYEWEISRQ</sequence>
<reference evidence="2 3" key="1">
    <citation type="submission" date="2021-06" db="EMBL/GenBank/DDBJ databases">
        <title>Caerostris extrusa draft genome.</title>
        <authorList>
            <person name="Kono N."/>
            <person name="Arakawa K."/>
        </authorList>
    </citation>
    <scope>NUCLEOTIDE SEQUENCE [LARGE SCALE GENOMIC DNA]</scope>
</reference>
<accession>A0AAV4TYP2</accession>
<evidence type="ECO:0000313" key="2">
    <source>
        <dbReference type="EMBL" id="GIY50786.1"/>
    </source>
</evidence>
<feature type="compositionally biased region" description="Polar residues" evidence="1">
    <location>
        <begin position="1"/>
        <end position="16"/>
    </location>
</feature>
<evidence type="ECO:0000313" key="3">
    <source>
        <dbReference type="Proteomes" id="UP001054945"/>
    </source>
</evidence>
<feature type="region of interest" description="Disordered" evidence="1">
    <location>
        <begin position="1"/>
        <end position="23"/>
    </location>
</feature>
<dbReference type="AlphaFoldDB" id="A0AAV4TYP2"/>
<name>A0AAV4TYP2_CAEEX</name>
<keyword evidence="3" id="KW-1185">Reference proteome</keyword>
<organism evidence="2 3">
    <name type="scientific">Caerostris extrusa</name>
    <name type="common">Bark spider</name>
    <name type="synonym">Caerostris bankana</name>
    <dbReference type="NCBI Taxonomy" id="172846"/>
    <lineage>
        <taxon>Eukaryota</taxon>
        <taxon>Metazoa</taxon>
        <taxon>Ecdysozoa</taxon>
        <taxon>Arthropoda</taxon>
        <taxon>Chelicerata</taxon>
        <taxon>Arachnida</taxon>
        <taxon>Araneae</taxon>
        <taxon>Araneomorphae</taxon>
        <taxon>Entelegynae</taxon>
        <taxon>Araneoidea</taxon>
        <taxon>Araneidae</taxon>
        <taxon>Caerostris</taxon>
    </lineage>
</organism>
<gene>
    <name evidence="2" type="ORF">CEXT_608821</name>
</gene>